<protein>
    <submittedName>
        <fullName evidence="2">Uncharacterized protein</fullName>
    </submittedName>
</protein>
<dbReference type="Proteomes" id="UP000194127">
    <property type="component" value="Unassembled WGS sequence"/>
</dbReference>
<dbReference type="RefSeq" id="XP_024343377.1">
    <property type="nucleotide sequence ID" value="XM_024484350.1"/>
</dbReference>
<evidence type="ECO:0000256" key="1">
    <source>
        <dbReference type="SAM" id="MobiDB-lite"/>
    </source>
</evidence>
<evidence type="ECO:0000313" key="2">
    <source>
        <dbReference type="EMBL" id="OSX66583.1"/>
    </source>
</evidence>
<name>A0A1X6NDY2_9APHY</name>
<accession>A0A1X6NDY2</accession>
<dbReference type="EMBL" id="KZ110592">
    <property type="protein sequence ID" value="OSX66583.1"/>
    <property type="molecule type" value="Genomic_DNA"/>
</dbReference>
<feature type="non-terminal residue" evidence="2">
    <location>
        <position position="1"/>
    </location>
</feature>
<dbReference type="AlphaFoldDB" id="A0A1X6NDY2"/>
<organism evidence="2 3">
    <name type="scientific">Postia placenta MAD-698-R-SB12</name>
    <dbReference type="NCBI Taxonomy" id="670580"/>
    <lineage>
        <taxon>Eukaryota</taxon>
        <taxon>Fungi</taxon>
        <taxon>Dikarya</taxon>
        <taxon>Basidiomycota</taxon>
        <taxon>Agaricomycotina</taxon>
        <taxon>Agaricomycetes</taxon>
        <taxon>Polyporales</taxon>
        <taxon>Adustoporiaceae</taxon>
        <taxon>Rhodonia</taxon>
    </lineage>
</organism>
<dbReference type="GeneID" id="36329299"/>
<feature type="region of interest" description="Disordered" evidence="1">
    <location>
        <begin position="163"/>
        <end position="191"/>
    </location>
</feature>
<evidence type="ECO:0000313" key="3">
    <source>
        <dbReference type="Proteomes" id="UP000194127"/>
    </source>
</evidence>
<proteinExistence type="predicted"/>
<dbReference type="OrthoDB" id="10282432at2759"/>
<keyword evidence="3" id="KW-1185">Reference proteome</keyword>
<gene>
    <name evidence="2" type="ORF">POSPLADRAFT_1133482</name>
</gene>
<sequence>GSCSTCTCREWTQLVPGIAGLAARYGSRGHQYNLIDSVGFYALIELCRVVIISRTSVVVSEILVVGATWYYISHTSSVRTQLVHDVWGARPNLTTVMFRDGEMSNILISRFLICIREAAERSTQAFSSQSLSFIDSQGDSNPQPWLSSVEFAADIANPSVGDNSDADAFPGLEDDLDPRGQYDASEGRGDEIELEEYTVSVERLVVLARGA</sequence>
<reference evidence="2 3" key="1">
    <citation type="submission" date="2017-04" db="EMBL/GenBank/DDBJ databases">
        <title>Genome Sequence of the Model Brown-Rot Fungus Postia placenta SB12.</title>
        <authorList>
            <consortium name="DOE Joint Genome Institute"/>
            <person name="Gaskell J."/>
            <person name="Kersten P."/>
            <person name="Larrondo L.F."/>
            <person name="Canessa P."/>
            <person name="Martinez D."/>
            <person name="Hibbett D."/>
            <person name="Schmoll M."/>
            <person name="Kubicek C.P."/>
            <person name="Martinez A.T."/>
            <person name="Yadav J."/>
            <person name="Master E."/>
            <person name="Magnuson J.K."/>
            <person name="James T."/>
            <person name="Yaver D."/>
            <person name="Berka R."/>
            <person name="Labutti K."/>
            <person name="Lipzen A."/>
            <person name="Aerts A."/>
            <person name="Barry K."/>
            <person name="Henrissat B."/>
            <person name="Blanchette R."/>
            <person name="Grigoriev I."/>
            <person name="Cullen D."/>
        </authorList>
    </citation>
    <scope>NUCLEOTIDE SEQUENCE [LARGE SCALE GENOMIC DNA]</scope>
    <source>
        <strain evidence="2 3">MAD-698-R-SB12</strain>
    </source>
</reference>
<feature type="compositionally biased region" description="Basic and acidic residues" evidence="1">
    <location>
        <begin position="177"/>
        <end position="191"/>
    </location>
</feature>